<evidence type="ECO:0000313" key="3">
    <source>
        <dbReference type="EMBL" id="CAL1166654.1"/>
    </source>
</evidence>
<dbReference type="Proteomes" id="UP001152797">
    <property type="component" value="Unassembled WGS sequence"/>
</dbReference>
<comment type="caution">
    <text evidence="2">The sequence shown here is derived from an EMBL/GenBank/DDBJ whole genome shotgun (WGS) entry which is preliminary data.</text>
</comment>
<evidence type="ECO:0000256" key="1">
    <source>
        <dbReference type="SAM" id="MobiDB-lite"/>
    </source>
</evidence>
<evidence type="ECO:0000313" key="4">
    <source>
        <dbReference type="Proteomes" id="UP001152797"/>
    </source>
</evidence>
<accession>A0A9P1DQ91</accession>
<gene>
    <name evidence="2" type="ORF">C1SCF055_LOCUS38269</name>
</gene>
<reference evidence="3" key="2">
    <citation type="submission" date="2024-04" db="EMBL/GenBank/DDBJ databases">
        <authorList>
            <person name="Chen Y."/>
            <person name="Shah S."/>
            <person name="Dougan E. K."/>
            <person name="Thang M."/>
            <person name="Chan C."/>
        </authorList>
    </citation>
    <scope>NUCLEOTIDE SEQUENCE [LARGE SCALE GENOMIC DNA]</scope>
</reference>
<keyword evidence="4" id="KW-1185">Reference proteome</keyword>
<dbReference type="EMBL" id="CAMXCT020005780">
    <property type="protein sequence ID" value="CAL1166654.1"/>
    <property type="molecule type" value="Genomic_DNA"/>
</dbReference>
<dbReference type="AlphaFoldDB" id="A0A9P1DQ91"/>
<dbReference type="EMBL" id="CAMXCT030005780">
    <property type="protein sequence ID" value="CAL4800591.1"/>
    <property type="molecule type" value="Genomic_DNA"/>
</dbReference>
<evidence type="ECO:0000313" key="2">
    <source>
        <dbReference type="EMBL" id="CAI4013279.1"/>
    </source>
</evidence>
<reference evidence="2" key="1">
    <citation type="submission" date="2022-10" db="EMBL/GenBank/DDBJ databases">
        <authorList>
            <person name="Chen Y."/>
            <person name="Dougan E. K."/>
            <person name="Chan C."/>
            <person name="Rhodes N."/>
            <person name="Thang M."/>
        </authorList>
    </citation>
    <scope>NUCLEOTIDE SEQUENCE</scope>
</reference>
<sequence length="136" mass="15114">MSRYGSVELKTNFLGAHKTLGLSSKSQTTYQSHYAQPMRPPKRVAFERSLSRSGLRLVENSSPSAREPKMISPFDKPAYRRHGWTSQEAPVVHGALEGSPEELVATGQISVQEYRARILAEMAPKDSSQGSFTYVN</sequence>
<organism evidence="2">
    <name type="scientific">Cladocopium goreaui</name>
    <dbReference type="NCBI Taxonomy" id="2562237"/>
    <lineage>
        <taxon>Eukaryota</taxon>
        <taxon>Sar</taxon>
        <taxon>Alveolata</taxon>
        <taxon>Dinophyceae</taxon>
        <taxon>Suessiales</taxon>
        <taxon>Symbiodiniaceae</taxon>
        <taxon>Cladocopium</taxon>
    </lineage>
</organism>
<name>A0A9P1DQ91_9DINO</name>
<feature type="region of interest" description="Disordered" evidence="1">
    <location>
        <begin position="55"/>
        <end position="78"/>
    </location>
</feature>
<proteinExistence type="predicted"/>
<protein>
    <submittedName>
        <fullName evidence="2">Uncharacterized protein</fullName>
    </submittedName>
</protein>
<dbReference type="EMBL" id="CAMXCT010005780">
    <property type="protein sequence ID" value="CAI4013279.1"/>
    <property type="molecule type" value="Genomic_DNA"/>
</dbReference>